<name>A0AA88T306_CHASR</name>
<gene>
    <name evidence="1" type="ORF">Q5P01_005381</name>
</gene>
<dbReference type="AlphaFoldDB" id="A0AA88T306"/>
<accession>A0AA88T306</accession>
<evidence type="ECO:0000313" key="2">
    <source>
        <dbReference type="Proteomes" id="UP001187415"/>
    </source>
</evidence>
<sequence>MCFPYKRSLLPTVDLAPVPVPVALFLPLLRSPTLAGRVQGISPSVLGVPLYSHTDGDSGSLHVKHHTGLITSCDFMLHMADFYLHVPRVSKQNRGC</sequence>
<proteinExistence type="predicted"/>
<dbReference type="Proteomes" id="UP001187415">
    <property type="component" value="Unassembled WGS sequence"/>
</dbReference>
<protein>
    <submittedName>
        <fullName evidence="1">Uncharacterized protein</fullName>
    </submittedName>
</protein>
<organism evidence="1 2">
    <name type="scientific">Channa striata</name>
    <name type="common">Snakehead murrel</name>
    <name type="synonym">Ophicephalus striatus</name>
    <dbReference type="NCBI Taxonomy" id="64152"/>
    <lineage>
        <taxon>Eukaryota</taxon>
        <taxon>Metazoa</taxon>
        <taxon>Chordata</taxon>
        <taxon>Craniata</taxon>
        <taxon>Vertebrata</taxon>
        <taxon>Euteleostomi</taxon>
        <taxon>Actinopterygii</taxon>
        <taxon>Neopterygii</taxon>
        <taxon>Teleostei</taxon>
        <taxon>Neoteleostei</taxon>
        <taxon>Acanthomorphata</taxon>
        <taxon>Anabantaria</taxon>
        <taxon>Anabantiformes</taxon>
        <taxon>Channoidei</taxon>
        <taxon>Channidae</taxon>
        <taxon>Channa</taxon>
    </lineage>
</organism>
<evidence type="ECO:0000313" key="1">
    <source>
        <dbReference type="EMBL" id="KAK2856646.1"/>
    </source>
</evidence>
<comment type="caution">
    <text evidence="1">The sequence shown here is derived from an EMBL/GenBank/DDBJ whole genome shotgun (WGS) entry which is preliminary data.</text>
</comment>
<keyword evidence="2" id="KW-1185">Reference proteome</keyword>
<dbReference type="EMBL" id="JAUPFM010000003">
    <property type="protein sequence ID" value="KAK2856646.1"/>
    <property type="molecule type" value="Genomic_DNA"/>
</dbReference>
<reference evidence="1" key="1">
    <citation type="submission" date="2023-07" db="EMBL/GenBank/DDBJ databases">
        <title>Chromosome-level Genome Assembly of Striped Snakehead (Channa striata).</title>
        <authorList>
            <person name="Liu H."/>
        </authorList>
    </citation>
    <scope>NUCLEOTIDE SEQUENCE</scope>
    <source>
        <strain evidence="1">Gz</strain>
        <tissue evidence="1">Muscle</tissue>
    </source>
</reference>